<accession>U9UBV9</accession>
<proteinExistence type="predicted"/>
<sequence>MLIELIDIIQEVSRQFLQDGTSSSVCVCVKIEWVLWVDPAKKFLDGLAGCSWHNYEDVDHCPKSYATEQNFSIPSKVLFPDDEGLLKRQISLFSMKSAFLFSLSGDYHDFYFLTH</sequence>
<organism evidence="1">
    <name type="scientific">Rhizophagus irregularis (strain DAOM 181602 / DAOM 197198 / MUCL 43194)</name>
    <name type="common">Arbuscular mycorrhizal fungus</name>
    <name type="synonym">Glomus intraradices</name>
    <dbReference type="NCBI Taxonomy" id="747089"/>
    <lineage>
        <taxon>Eukaryota</taxon>
        <taxon>Fungi</taxon>
        <taxon>Fungi incertae sedis</taxon>
        <taxon>Mucoromycota</taxon>
        <taxon>Glomeromycotina</taxon>
        <taxon>Glomeromycetes</taxon>
        <taxon>Glomerales</taxon>
        <taxon>Glomeraceae</taxon>
        <taxon>Rhizophagus</taxon>
    </lineage>
</organism>
<gene>
    <name evidence="1" type="ORF">GLOINDRAFT_321059</name>
</gene>
<reference evidence="1" key="1">
    <citation type="submission" date="2013-07" db="EMBL/GenBank/DDBJ databases">
        <title>The genome of an arbuscular mycorrhizal fungus provides insights into the evolution of the oldest plant symbiosis.</title>
        <authorList>
            <consortium name="DOE Joint Genome Institute"/>
            <person name="Tisserant E."/>
            <person name="Malbreil M."/>
            <person name="Kuo A."/>
            <person name="Kohler A."/>
            <person name="Symeonidi A."/>
            <person name="Balestrini R."/>
            <person name="Charron P."/>
            <person name="Duensing N."/>
            <person name="Frei-dit-Frey N."/>
            <person name="Gianinazzi-Pearson V."/>
            <person name="Gilbert B."/>
            <person name="Handa Y."/>
            <person name="Hijri M."/>
            <person name="Kaul R."/>
            <person name="Kawaguchi M."/>
            <person name="Krajinski F."/>
            <person name="Lammers P."/>
            <person name="Lapierre D."/>
            <person name="Masclaux F.G."/>
            <person name="Murat C."/>
            <person name="Morin E."/>
            <person name="Ndikumana S."/>
            <person name="Pagni M."/>
            <person name="Petitpierre D."/>
            <person name="Requena N."/>
            <person name="Rosikiewicz P."/>
            <person name="Riley R."/>
            <person name="Saito K."/>
            <person name="San Clemente H."/>
            <person name="Shapiro H."/>
            <person name="van Tuinen D."/>
            <person name="Becard G."/>
            <person name="Bonfante P."/>
            <person name="Paszkowski U."/>
            <person name="Shachar-Hill Y."/>
            <person name="Young J.P."/>
            <person name="Sanders I.R."/>
            <person name="Henrissat B."/>
            <person name="Rensing S.A."/>
            <person name="Grigoriev I.V."/>
            <person name="Corradi N."/>
            <person name="Roux C."/>
            <person name="Martin F."/>
        </authorList>
    </citation>
    <scope>NUCLEOTIDE SEQUENCE</scope>
    <source>
        <strain evidence="1">DAOM 197198</strain>
    </source>
</reference>
<name>U9UBV9_RHIID</name>
<evidence type="ECO:0000313" key="1">
    <source>
        <dbReference type="EMBL" id="ESA17909.1"/>
    </source>
</evidence>
<dbReference type="AlphaFoldDB" id="U9UBV9"/>
<dbReference type="HOGENOM" id="CLU_2110216_0_0_1"/>
<protein>
    <submittedName>
        <fullName evidence="1">Uncharacterized protein</fullName>
    </submittedName>
</protein>
<dbReference type="EMBL" id="KI279704">
    <property type="protein sequence ID" value="ESA17909.1"/>
    <property type="molecule type" value="Genomic_DNA"/>
</dbReference>